<dbReference type="GO" id="GO:0006094">
    <property type="term" value="P:gluconeogenesis"/>
    <property type="evidence" value="ECO:0007669"/>
    <property type="project" value="UniProtKB-UniRule"/>
</dbReference>
<dbReference type="PRINTS" id="PR00662">
    <property type="entry name" value="G6PISOMERASE"/>
</dbReference>
<sequence length="426" mass="48383">MIKTNLTFLGFEKEILDFDKSILKDLENKLIDKKGLGSDFLGWINWPNDYDKEEYSKMKQIASRLRKDIDVLLVVGIGGSYLGTRAADNMIRGLLPNDKVQLIYVGNTISSSYIKQVLDYVENKEFAIVNASKSGTTTEPGISFRVFQKKLIEKKGKEIAKKRIVAVTDKSKGALKKLSLNEGYETFVIPDDIGGRFSVFTPVGLFPLMVAGVDTDLLMKGSQKAFKDLKDINNEAYKYAVARYLLNTKYDYKTEVLVSYEMQMQMYTEWWKQLFGESEGKDNKGLLPSSCIFSTDLHSLGQFIQDGTKNVLFETIIDVKKPSYDLNVPKDDEDLDGLNYLTSKSFHEINQTALKGVIEAHVNTGQVPNIILEFDKMDAEMFGYSIYWFMRSCAISGYLLDINPFDQPGVEVYKKNMFKLLKKPGF</sequence>
<dbReference type="UniPathway" id="UPA00138"/>
<protein>
    <recommendedName>
        <fullName evidence="8">Glucose-6-phosphate isomerase</fullName>
        <shortName evidence="8">GPI</shortName>
        <ecNumber evidence="8">5.3.1.9</ecNumber>
    </recommendedName>
    <alternativeName>
        <fullName evidence="8">Phosphoglucose isomerase</fullName>
        <shortName evidence="8">PGI</shortName>
    </alternativeName>
    <alternativeName>
        <fullName evidence="8">Phosphohexose isomerase</fullName>
        <shortName evidence="8">PHI</shortName>
    </alternativeName>
</protein>
<accession>A0A0K1W0P9</accession>
<proteinExistence type="inferred from homology"/>
<dbReference type="FunFam" id="3.40.50.10490:FF:000016">
    <property type="entry name" value="Glucose-6-phosphate isomerase"/>
    <property type="match status" value="1"/>
</dbReference>
<dbReference type="GO" id="GO:0004347">
    <property type="term" value="F:glucose-6-phosphate isomerase activity"/>
    <property type="evidence" value="ECO:0007669"/>
    <property type="project" value="UniProtKB-UniRule"/>
</dbReference>
<comment type="pathway">
    <text evidence="8">Carbohydrate biosynthesis; gluconeogenesis.</text>
</comment>
<dbReference type="InterPro" id="IPR046348">
    <property type="entry name" value="SIS_dom_sf"/>
</dbReference>
<evidence type="ECO:0000256" key="6">
    <source>
        <dbReference type="ARBA" id="ARBA00023235"/>
    </source>
</evidence>
<dbReference type="CDD" id="cd05015">
    <property type="entry name" value="SIS_PGI_1"/>
    <property type="match status" value="1"/>
</dbReference>
<gene>
    <name evidence="8 10" type="primary">pgi</name>
    <name evidence="10" type="ORF">SLITO_v1c02300</name>
</gene>
<evidence type="ECO:0000256" key="7">
    <source>
        <dbReference type="ARBA" id="ARBA00029321"/>
    </source>
</evidence>
<dbReference type="GO" id="GO:0097367">
    <property type="term" value="F:carbohydrate derivative binding"/>
    <property type="evidence" value="ECO:0007669"/>
    <property type="project" value="InterPro"/>
</dbReference>
<evidence type="ECO:0000313" key="11">
    <source>
        <dbReference type="Proteomes" id="UP000067476"/>
    </source>
</evidence>
<dbReference type="RefSeq" id="WP_075057986.1">
    <property type="nucleotide sequence ID" value="NZ_CP012357.1"/>
</dbReference>
<dbReference type="PROSITE" id="PS51463">
    <property type="entry name" value="P_GLUCOSE_ISOMERASE_3"/>
    <property type="match status" value="1"/>
</dbReference>
<dbReference type="PROSITE" id="PS00765">
    <property type="entry name" value="P_GLUCOSE_ISOMERASE_1"/>
    <property type="match status" value="1"/>
</dbReference>
<dbReference type="EMBL" id="CP012357">
    <property type="protein sequence ID" value="AKX33889.1"/>
    <property type="molecule type" value="Genomic_DNA"/>
</dbReference>
<dbReference type="GO" id="GO:0005829">
    <property type="term" value="C:cytosol"/>
    <property type="evidence" value="ECO:0007669"/>
    <property type="project" value="TreeGrafter"/>
</dbReference>
<dbReference type="Pfam" id="PF00342">
    <property type="entry name" value="PGI"/>
    <property type="match status" value="1"/>
</dbReference>
<dbReference type="NCBIfam" id="NF010697">
    <property type="entry name" value="PRK14097.1"/>
    <property type="match status" value="1"/>
</dbReference>
<dbReference type="InterPro" id="IPR001672">
    <property type="entry name" value="G6P_Isomerase"/>
</dbReference>
<dbReference type="CDD" id="cd05016">
    <property type="entry name" value="SIS_PGI_2"/>
    <property type="match status" value="1"/>
</dbReference>
<dbReference type="GO" id="GO:0006096">
    <property type="term" value="P:glycolytic process"/>
    <property type="evidence" value="ECO:0007669"/>
    <property type="project" value="UniProtKB-UniRule"/>
</dbReference>
<dbReference type="GO" id="GO:0048029">
    <property type="term" value="F:monosaccharide binding"/>
    <property type="evidence" value="ECO:0007669"/>
    <property type="project" value="TreeGrafter"/>
</dbReference>
<keyword evidence="11" id="KW-1185">Reference proteome</keyword>
<dbReference type="Gene3D" id="3.40.50.10490">
    <property type="entry name" value="Glucose-6-phosphate isomerase like protein, domain 1"/>
    <property type="match status" value="2"/>
</dbReference>
<dbReference type="UniPathway" id="UPA00109">
    <property type="reaction ID" value="UER00181"/>
</dbReference>
<dbReference type="PANTHER" id="PTHR11469:SF1">
    <property type="entry name" value="GLUCOSE-6-PHOSPHATE ISOMERASE"/>
    <property type="match status" value="1"/>
</dbReference>
<evidence type="ECO:0000256" key="9">
    <source>
        <dbReference type="RuleBase" id="RU000612"/>
    </source>
</evidence>
<evidence type="ECO:0000313" key="10">
    <source>
        <dbReference type="EMBL" id="AKX33889.1"/>
    </source>
</evidence>
<name>A0A0K1W0P9_9MOLU</name>
<feature type="active site" evidence="8">
    <location>
        <position position="414"/>
    </location>
</feature>
<keyword evidence="4 8" id="KW-0963">Cytoplasm</keyword>
<dbReference type="Proteomes" id="UP000067476">
    <property type="component" value="Chromosome"/>
</dbReference>
<keyword evidence="6 8" id="KW-0413">Isomerase</keyword>
<evidence type="ECO:0000256" key="5">
    <source>
        <dbReference type="ARBA" id="ARBA00023152"/>
    </source>
</evidence>
<dbReference type="OrthoDB" id="140919at2"/>
<comment type="catalytic activity">
    <reaction evidence="7 8 9">
        <text>alpha-D-glucose 6-phosphate = beta-D-fructose 6-phosphate</text>
        <dbReference type="Rhea" id="RHEA:11816"/>
        <dbReference type="ChEBI" id="CHEBI:57634"/>
        <dbReference type="ChEBI" id="CHEBI:58225"/>
        <dbReference type="EC" id="5.3.1.9"/>
    </reaction>
</comment>
<dbReference type="PROSITE" id="PS00174">
    <property type="entry name" value="P_GLUCOSE_ISOMERASE_2"/>
    <property type="match status" value="1"/>
</dbReference>
<dbReference type="InterPro" id="IPR035482">
    <property type="entry name" value="SIS_PGI_2"/>
</dbReference>
<dbReference type="EC" id="5.3.1.9" evidence="8"/>
<dbReference type="SUPFAM" id="SSF53697">
    <property type="entry name" value="SIS domain"/>
    <property type="match status" value="1"/>
</dbReference>
<dbReference type="GO" id="GO:0051156">
    <property type="term" value="P:glucose 6-phosphate metabolic process"/>
    <property type="evidence" value="ECO:0007669"/>
    <property type="project" value="TreeGrafter"/>
</dbReference>
<evidence type="ECO:0000256" key="8">
    <source>
        <dbReference type="HAMAP-Rule" id="MF_00473"/>
    </source>
</evidence>
<comment type="function">
    <text evidence="8">Catalyzes the reversible isomerization of glucose-6-phosphate to fructose-6-phosphate.</text>
</comment>
<dbReference type="STRING" id="216942.SLITO_v1c02300"/>
<keyword evidence="5 8" id="KW-0324">Glycolysis</keyword>
<comment type="caution">
    <text evidence="8">Lacks conserved residue(s) required for the propagation of feature annotation.</text>
</comment>
<dbReference type="AlphaFoldDB" id="A0A0K1W0P9"/>
<dbReference type="KEGG" id="sll:SLITO_v1c02300"/>
<evidence type="ECO:0000256" key="3">
    <source>
        <dbReference type="ARBA" id="ARBA00022432"/>
    </source>
</evidence>
<dbReference type="PATRIC" id="fig|216942.3.peg.230"/>
<dbReference type="InterPro" id="IPR035476">
    <property type="entry name" value="SIS_PGI_1"/>
</dbReference>
<evidence type="ECO:0000256" key="1">
    <source>
        <dbReference type="ARBA" id="ARBA00004926"/>
    </source>
</evidence>
<dbReference type="PANTHER" id="PTHR11469">
    <property type="entry name" value="GLUCOSE-6-PHOSPHATE ISOMERASE"/>
    <property type="match status" value="1"/>
</dbReference>
<organism evidence="10 11">
    <name type="scientific">Spiroplasma litorale</name>
    <dbReference type="NCBI Taxonomy" id="216942"/>
    <lineage>
        <taxon>Bacteria</taxon>
        <taxon>Bacillati</taxon>
        <taxon>Mycoplasmatota</taxon>
        <taxon>Mollicutes</taxon>
        <taxon>Entomoplasmatales</taxon>
        <taxon>Spiroplasmataceae</taxon>
        <taxon>Spiroplasma</taxon>
    </lineage>
</organism>
<feature type="active site" description="Proton donor" evidence="8">
    <location>
        <position position="277"/>
    </location>
</feature>
<reference evidence="10 11" key="1">
    <citation type="journal article" date="2015" name="Genome Announc.">
        <title>Complete Genome Sequence of Spiroplasma litorale TN-1T (DSM 21781), a Bacterium Isolated from a Green-Eyed Horsefly (Tabanus nigrovittatus).</title>
        <authorList>
            <person name="Lo W.S."/>
            <person name="Lai Y.C."/>
            <person name="Lien Y.W."/>
            <person name="Wang T.H."/>
            <person name="Kuo C.H."/>
        </authorList>
    </citation>
    <scope>NUCLEOTIDE SEQUENCE [LARGE SCALE GENOMIC DNA]</scope>
    <source>
        <strain evidence="10 11">TN-1</strain>
    </source>
</reference>
<evidence type="ECO:0000256" key="2">
    <source>
        <dbReference type="ARBA" id="ARBA00006604"/>
    </source>
</evidence>
<keyword evidence="3 8" id="KW-0312">Gluconeogenesis</keyword>
<dbReference type="InterPro" id="IPR018189">
    <property type="entry name" value="Phosphoglucose_isomerase_CS"/>
</dbReference>
<comment type="similarity">
    <text evidence="2 8 9">Belongs to the GPI family.</text>
</comment>
<evidence type="ECO:0000256" key="4">
    <source>
        <dbReference type="ARBA" id="ARBA00022490"/>
    </source>
</evidence>
<dbReference type="HAMAP" id="MF_00473">
    <property type="entry name" value="G6P_isomerase"/>
    <property type="match status" value="1"/>
</dbReference>
<comment type="subcellular location">
    <subcellularLocation>
        <location evidence="8">Cytoplasm</location>
    </subcellularLocation>
</comment>
<comment type="pathway">
    <text evidence="1 8 9">Carbohydrate degradation; glycolysis; D-glyceraldehyde 3-phosphate and glycerone phosphate from D-glucose: step 2/4.</text>
</comment>